<evidence type="ECO:0000313" key="2">
    <source>
        <dbReference type="EMBL" id="GBP98191.1"/>
    </source>
</evidence>
<reference evidence="2 3" key="1">
    <citation type="journal article" date="2019" name="Commun. Biol.">
        <title>The bagworm genome reveals a unique fibroin gene that provides high tensile strength.</title>
        <authorList>
            <person name="Kono N."/>
            <person name="Nakamura H."/>
            <person name="Ohtoshi R."/>
            <person name="Tomita M."/>
            <person name="Numata K."/>
            <person name="Arakawa K."/>
        </authorList>
    </citation>
    <scope>NUCLEOTIDE SEQUENCE [LARGE SCALE GENOMIC DNA]</scope>
</reference>
<organism evidence="2 3">
    <name type="scientific">Eumeta variegata</name>
    <name type="common">Bagworm moth</name>
    <name type="synonym">Eumeta japonica</name>
    <dbReference type="NCBI Taxonomy" id="151549"/>
    <lineage>
        <taxon>Eukaryota</taxon>
        <taxon>Metazoa</taxon>
        <taxon>Ecdysozoa</taxon>
        <taxon>Arthropoda</taxon>
        <taxon>Hexapoda</taxon>
        <taxon>Insecta</taxon>
        <taxon>Pterygota</taxon>
        <taxon>Neoptera</taxon>
        <taxon>Endopterygota</taxon>
        <taxon>Lepidoptera</taxon>
        <taxon>Glossata</taxon>
        <taxon>Ditrysia</taxon>
        <taxon>Tineoidea</taxon>
        <taxon>Psychidae</taxon>
        <taxon>Oiketicinae</taxon>
        <taxon>Eumeta</taxon>
    </lineage>
</organism>
<dbReference type="EMBL" id="BGZK01003087">
    <property type="protein sequence ID" value="GBP98191.1"/>
    <property type="molecule type" value="Genomic_DNA"/>
</dbReference>
<accession>A0A4C2ABG1</accession>
<dbReference type="Proteomes" id="UP000299102">
    <property type="component" value="Unassembled WGS sequence"/>
</dbReference>
<keyword evidence="3" id="KW-1185">Reference proteome</keyword>
<dbReference type="AlphaFoldDB" id="A0A4C2ABG1"/>
<proteinExistence type="predicted"/>
<sequence>MCVGGVWINASRFGQSIIYNVRNVSGFRPVGTSPSSCPRRSVSTVKLVVYEGFTLLSSMSKTVFDRSRAQRTKLAALNWLRVVTVLSPRSPDPPPRRPPGPYPVSVNNLSFGRRALRRPLRAPRAAGRPVPARGGLSRPRKRAQCGCSVCVLSYLKN</sequence>
<protein>
    <submittedName>
        <fullName evidence="2">Uncharacterized protein</fullName>
    </submittedName>
</protein>
<evidence type="ECO:0000256" key="1">
    <source>
        <dbReference type="SAM" id="MobiDB-lite"/>
    </source>
</evidence>
<evidence type="ECO:0000313" key="3">
    <source>
        <dbReference type="Proteomes" id="UP000299102"/>
    </source>
</evidence>
<comment type="caution">
    <text evidence="2">The sequence shown here is derived from an EMBL/GenBank/DDBJ whole genome shotgun (WGS) entry which is preliminary data.</text>
</comment>
<feature type="compositionally biased region" description="Low complexity" evidence="1">
    <location>
        <begin position="122"/>
        <end position="136"/>
    </location>
</feature>
<gene>
    <name evidence="2" type="ORF">EVAR_70870_1</name>
</gene>
<name>A0A4C2ABG1_EUMVA</name>
<feature type="region of interest" description="Disordered" evidence="1">
    <location>
        <begin position="118"/>
        <end position="140"/>
    </location>
</feature>